<dbReference type="EMBL" id="LT906479">
    <property type="protein sequence ID" value="SNV95552.1"/>
    <property type="molecule type" value="Genomic_DNA"/>
</dbReference>
<evidence type="ECO:0000313" key="2">
    <source>
        <dbReference type="EMBL" id="SNV95552.1"/>
    </source>
</evidence>
<feature type="transmembrane region" description="Helical" evidence="1">
    <location>
        <begin position="12"/>
        <end position="30"/>
    </location>
</feature>
<evidence type="ECO:0000313" key="3">
    <source>
        <dbReference type="Proteomes" id="UP000215134"/>
    </source>
</evidence>
<sequence>MFSLPKTAAEIIATLLCVLIIAAFIKAYLFA</sequence>
<evidence type="ECO:0000256" key="1">
    <source>
        <dbReference type="SAM" id="Phobius"/>
    </source>
</evidence>
<dbReference type="KEGG" id="sfj:SAMEA4384070_1239"/>
<keyword evidence="1" id="KW-0472">Membrane</keyword>
<proteinExistence type="predicted"/>
<keyword evidence="1" id="KW-0812">Transmembrane</keyword>
<gene>
    <name evidence="2" type="ORF">SAMEA4384070_01239</name>
</gene>
<keyword evidence="1" id="KW-1133">Transmembrane helix</keyword>
<protein>
    <submittedName>
        <fullName evidence="2">Uncharacterized protein</fullName>
    </submittedName>
</protein>
<organism evidence="2 3">
    <name type="scientific">Serratia ficaria</name>
    <dbReference type="NCBI Taxonomy" id="61651"/>
    <lineage>
        <taxon>Bacteria</taxon>
        <taxon>Pseudomonadati</taxon>
        <taxon>Pseudomonadota</taxon>
        <taxon>Gammaproteobacteria</taxon>
        <taxon>Enterobacterales</taxon>
        <taxon>Yersiniaceae</taxon>
        <taxon>Serratia</taxon>
    </lineage>
</organism>
<name>A0A240BJF6_SERFI</name>
<accession>A0A240BJF6</accession>
<dbReference type="STRING" id="1411141.GCA_001590885_03777"/>
<reference evidence="2 3" key="1">
    <citation type="submission" date="2017-06" db="EMBL/GenBank/DDBJ databases">
        <authorList>
            <consortium name="Pathogen Informatics"/>
        </authorList>
    </citation>
    <scope>NUCLEOTIDE SEQUENCE [LARGE SCALE GENOMIC DNA]</scope>
    <source>
        <strain evidence="2 3">NCTC12148</strain>
    </source>
</reference>
<dbReference type="Proteomes" id="UP000215134">
    <property type="component" value="Chromosome 1"/>
</dbReference>
<keyword evidence="3" id="KW-1185">Reference proteome</keyword>
<dbReference type="AlphaFoldDB" id="A0A240BJF6"/>